<feature type="domain" description="FAD-binding PCMH-type" evidence="3">
    <location>
        <begin position="13"/>
        <end position="175"/>
    </location>
</feature>
<dbReference type="Gene3D" id="3.30.43.10">
    <property type="entry name" value="Uridine Diphospho-n-acetylenolpyruvylglucosamine Reductase, domain 2"/>
    <property type="match status" value="1"/>
</dbReference>
<dbReference type="KEGG" id="ace:Acel_0723"/>
<proteinExistence type="predicted"/>
<dbReference type="FunCoup" id="A0LST6">
    <property type="interactions" value="213"/>
</dbReference>
<dbReference type="InterPro" id="IPR007173">
    <property type="entry name" value="ALO_C"/>
</dbReference>
<keyword evidence="5" id="KW-1185">Reference proteome</keyword>
<accession>A0LST6</accession>
<dbReference type="EMBL" id="CP000481">
    <property type="protein sequence ID" value="ABK52496.1"/>
    <property type="molecule type" value="Genomic_DNA"/>
</dbReference>
<dbReference type="OrthoDB" id="9800184at2"/>
<dbReference type="HOGENOM" id="CLU_003896_4_2_11"/>
<dbReference type="AlphaFoldDB" id="A0LST6"/>
<reference evidence="4 5" key="1">
    <citation type="journal article" date="2009" name="Genome Res.">
        <title>Complete genome of the cellulolytic thermophile Acidothermus cellulolyticus 11B provides insights into its ecophysiological and evolutionary adaptations.</title>
        <authorList>
            <person name="Barabote R.D."/>
            <person name="Xie G."/>
            <person name="Leu D.H."/>
            <person name="Normand P."/>
            <person name="Necsulea A."/>
            <person name="Daubin V."/>
            <person name="Medigue C."/>
            <person name="Adney W.S."/>
            <person name="Xu X.C."/>
            <person name="Lapidus A."/>
            <person name="Parales R.E."/>
            <person name="Detter C."/>
            <person name="Pujic P."/>
            <person name="Bruce D."/>
            <person name="Lavire C."/>
            <person name="Challacombe J.F."/>
            <person name="Brettin T.S."/>
            <person name="Berry A.M."/>
        </authorList>
    </citation>
    <scope>NUCLEOTIDE SEQUENCE [LARGE SCALE GENOMIC DNA]</scope>
    <source>
        <strain evidence="5">ATCC 43068 / DSM 8971 / 11B</strain>
    </source>
</reference>
<dbReference type="Proteomes" id="UP000008221">
    <property type="component" value="Chromosome"/>
</dbReference>
<dbReference type="InterPro" id="IPR036318">
    <property type="entry name" value="FAD-bd_PCMH-like_sf"/>
</dbReference>
<dbReference type="Gene3D" id="3.30.70.2530">
    <property type="match status" value="1"/>
</dbReference>
<dbReference type="InterPro" id="IPR016167">
    <property type="entry name" value="FAD-bd_PCMH_sub1"/>
</dbReference>
<dbReference type="PANTHER" id="PTHR43762:SF1">
    <property type="entry name" value="D-ARABINONO-1,4-LACTONE OXIDASE"/>
    <property type="match status" value="1"/>
</dbReference>
<gene>
    <name evidence="4" type="ordered locus">Acel_0723</name>
</gene>
<dbReference type="STRING" id="351607.Acel_0723"/>
<dbReference type="RefSeq" id="WP_011719559.1">
    <property type="nucleotide sequence ID" value="NC_008578.1"/>
</dbReference>
<dbReference type="Pfam" id="PF01565">
    <property type="entry name" value="FAD_binding_4"/>
    <property type="match status" value="1"/>
</dbReference>
<dbReference type="SMR" id="A0LST6"/>
<dbReference type="InterPro" id="IPR006094">
    <property type="entry name" value="Oxid_FAD_bind_N"/>
</dbReference>
<dbReference type="InterPro" id="IPR016171">
    <property type="entry name" value="Vanillyl_alc_oxidase_C-sub2"/>
</dbReference>
<dbReference type="InterPro" id="IPR016169">
    <property type="entry name" value="FAD-bd_PCMH_sub2"/>
</dbReference>
<dbReference type="eggNOG" id="COG0277">
    <property type="taxonomic scope" value="Bacteria"/>
</dbReference>
<dbReference type="GO" id="GO:0071949">
    <property type="term" value="F:FAD binding"/>
    <property type="evidence" value="ECO:0007669"/>
    <property type="project" value="InterPro"/>
</dbReference>
<dbReference type="PANTHER" id="PTHR43762">
    <property type="entry name" value="L-GULONOLACTONE OXIDASE"/>
    <property type="match status" value="1"/>
</dbReference>
<dbReference type="BRENDA" id="1.1.3.41">
    <property type="organism ID" value="9545"/>
</dbReference>
<dbReference type="GO" id="GO:0003885">
    <property type="term" value="F:D-arabinono-1,4-lactone oxidase activity"/>
    <property type="evidence" value="ECO:0007669"/>
    <property type="project" value="InterPro"/>
</dbReference>
<dbReference type="Gene3D" id="3.30.70.2520">
    <property type="match status" value="1"/>
</dbReference>
<keyword evidence="1" id="KW-0560">Oxidoreductase</keyword>
<dbReference type="GO" id="GO:0016020">
    <property type="term" value="C:membrane"/>
    <property type="evidence" value="ECO:0007669"/>
    <property type="project" value="InterPro"/>
</dbReference>
<evidence type="ECO:0000313" key="4">
    <source>
        <dbReference type="EMBL" id="ABK52496.1"/>
    </source>
</evidence>
<dbReference type="Pfam" id="PF04030">
    <property type="entry name" value="ALO"/>
    <property type="match status" value="1"/>
</dbReference>
<feature type="region of interest" description="Disordered" evidence="2">
    <location>
        <begin position="231"/>
        <end position="256"/>
    </location>
</feature>
<protein>
    <submittedName>
        <fullName evidence="4">FAD linked oxidase domain protein</fullName>
    </submittedName>
</protein>
<evidence type="ECO:0000256" key="1">
    <source>
        <dbReference type="ARBA" id="ARBA00023002"/>
    </source>
</evidence>
<dbReference type="Gene3D" id="3.30.465.10">
    <property type="match status" value="1"/>
</dbReference>
<dbReference type="Gene3D" id="1.10.45.10">
    <property type="entry name" value="Vanillyl-alcohol Oxidase, Chain A, domain 4"/>
    <property type="match status" value="1"/>
</dbReference>
<organism evidence="4 5">
    <name type="scientific">Acidothermus cellulolyticus (strain ATCC 43068 / DSM 8971 / 11B)</name>
    <dbReference type="NCBI Taxonomy" id="351607"/>
    <lineage>
        <taxon>Bacteria</taxon>
        <taxon>Bacillati</taxon>
        <taxon>Actinomycetota</taxon>
        <taxon>Actinomycetes</taxon>
        <taxon>Acidothermales</taxon>
        <taxon>Acidothermaceae</taxon>
        <taxon>Acidothermus</taxon>
    </lineage>
</organism>
<evidence type="ECO:0000256" key="2">
    <source>
        <dbReference type="SAM" id="MobiDB-lite"/>
    </source>
</evidence>
<dbReference type="InterPro" id="IPR010031">
    <property type="entry name" value="FAD_lactone_oxidase-like"/>
</dbReference>
<dbReference type="PIRSF" id="PIRSF000136">
    <property type="entry name" value="LGO_GLO"/>
    <property type="match status" value="1"/>
</dbReference>
<evidence type="ECO:0000313" key="5">
    <source>
        <dbReference type="Proteomes" id="UP000008221"/>
    </source>
</evidence>
<dbReference type="SUPFAM" id="SSF56176">
    <property type="entry name" value="FAD-binding/transporter-associated domain-like"/>
    <property type="match status" value="1"/>
</dbReference>
<dbReference type="InParanoid" id="A0LST6"/>
<dbReference type="InterPro" id="IPR016166">
    <property type="entry name" value="FAD-bd_PCMH"/>
</dbReference>
<dbReference type="GO" id="GO:0080049">
    <property type="term" value="F:L-gulono-1,4-lactone dehydrogenase activity"/>
    <property type="evidence" value="ECO:0007669"/>
    <property type="project" value="TreeGrafter"/>
</dbReference>
<sequence>MSAPRLRNWAGNIAFRPRRYVQPRDLDELVEIIRVSDQVRVLGTGHSFNPIADTTGTLISLDHLPREVRVMPGRTAVSAGTRYGDLAFPLHEAGWALANVGSLPHISIAGACATATHGSGDRNGCLATAVAGMTGVDGTCRVFHLTAESPEFPGAVVHLGALGAVTEIELVTEPTFTVRQWVYEDAPLDNVFADLDDVTSAAYSVSIFTTWDPPTARQIWLKERVAAGRPDPPARRWGGRLAERDHNPVPGMPPENCTPQLGRIGPWHERLPHFRLDVTPSAGDELQSEYFVPRAAAVEAYRALRHIGSRIAPVLQISEIRTVAADELWLSPAYHRPSVAFHFTWIADEEAVRPVVSEVERALAPLQPRPHWGKLFTMDPAVVRAAYPRFDDFVALAERYDPEGKFQNDFLRRFFAG</sequence>
<dbReference type="PROSITE" id="PS51387">
    <property type="entry name" value="FAD_PCMH"/>
    <property type="match status" value="1"/>
</dbReference>
<evidence type="ECO:0000259" key="3">
    <source>
        <dbReference type="PROSITE" id="PS51387"/>
    </source>
</evidence>
<name>A0LST6_ACIC1</name>